<dbReference type="EMBL" id="CM023483">
    <property type="protein sequence ID" value="KAH6935563.1"/>
    <property type="molecule type" value="Genomic_DNA"/>
</dbReference>
<evidence type="ECO:0000313" key="2">
    <source>
        <dbReference type="Proteomes" id="UP000821845"/>
    </source>
</evidence>
<gene>
    <name evidence="1" type="ORF">HPB50_006802</name>
</gene>
<organism evidence="1 2">
    <name type="scientific">Hyalomma asiaticum</name>
    <name type="common">Tick</name>
    <dbReference type="NCBI Taxonomy" id="266040"/>
    <lineage>
        <taxon>Eukaryota</taxon>
        <taxon>Metazoa</taxon>
        <taxon>Ecdysozoa</taxon>
        <taxon>Arthropoda</taxon>
        <taxon>Chelicerata</taxon>
        <taxon>Arachnida</taxon>
        <taxon>Acari</taxon>
        <taxon>Parasitiformes</taxon>
        <taxon>Ixodida</taxon>
        <taxon>Ixodoidea</taxon>
        <taxon>Ixodidae</taxon>
        <taxon>Hyalomminae</taxon>
        <taxon>Hyalomma</taxon>
    </lineage>
</organism>
<evidence type="ECO:0000313" key="1">
    <source>
        <dbReference type="EMBL" id="KAH6935563.1"/>
    </source>
</evidence>
<name>A0ACB7SL17_HYAAI</name>
<accession>A0ACB7SL17</accession>
<comment type="caution">
    <text evidence="1">The sequence shown here is derived from an EMBL/GenBank/DDBJ whole genome shotgun (WGS) entry which is preliminary data.</text>
</comment>
<protein>
    <submittedName>
        <fullName evidence="1">Uncharacterized protein</fullName>
    </submittedName>
</protein>
<sequence length="193" mass="20837">MSIRDKFEVAPLPRNVHPVHKEGRQKTMDATIIKQVQKHEITENLVDAAEYGDGNTFAVVAVDSSGKTSNSASIRTVDPAVAEEAAIALALLDGHRPVSTSGFSTRSSSRHVSRRHLPVLWADLYCGTHALGAWLDITKVQQGGVGSLLWSPCLDKQVLAVRHARDRADGLDLPVSKSDNPGARQVCIIAESQ</sequence>
<keyword evidence="2" id="KW-1185">Reference proteome</keyword>
<proteinExistence type="predicted"/>
<reference evidence="1" key="1">
    <citation type="submission" date="2020-05" db="EMBL/GenBank/DDBJ databases">
        <title>Large-scale comparative analyses of tick genomes elucidate their genetic diversity and vector capacities.</title>
        <authorList>
            <person name="Jia N."/>
            <person name="Wang J."/>
            <person name="Shi W."/>
            <person name="Du L."/>
            <person name="Sun Y."/>
            <person name="Zhan W."/>
            <person name="Jiang J."/>
            <person name="Wang Q."/>
            <person name="Zhang B."/>
            <person name="Ji P."/>
            <person name="Sakyi L.B."/>
            <person name="Cui X."/>
            <person name="Yuan T."/>
            <person name="Jiang B."/>
            <person name="Yang W."/>
            <person name="Lam T.T.-Y."/>
            <person name="Chang Q."/>
            <person name="Ding S."/>
            <person name="Wang X."/>
            <person name="Zhu J."/>
            <person name="Ruan X."/>
            <person name="Zhao L."/>
            <person name="Wei J."/>
            <person name="Que T."/>
            <person name="Du C."/>
            <person name="Cheng J."/>
            <person name="Dai P."/>
            <person name="Han X."/>
            <person name="Huang E."/>
            <person name="Gao Y."/>
            <person name="Liu J."/>
            <person name="Shao H."/>
            <person name="Ye R."/>
            <person name="Li L."/>
            <person name="Wei W."/>
            <person name="Wang X."/>
            <person name="Wang C."/>
            <person name="Yang T."/>
            <person name="Huo Q."/>
            <person name="Li W."/>
            <person name="Guo W."/>
            <person name="Chen H."/>
            <person name="Zhou L."/>
            <person name="Ni X."/>
            <person name="Tian J."/>
            <person name="Zhou Y."/>
            <person name="Sheng Y."/>
            <person name="Liu T."/>
            <person name="Pan Y."/>
            <person name="Xia L."/>
            <person name="Li J."/>
            <person name="Zhao F."/>
            <person name="Cao W."/>
        </authorList>
    </citation>
    <scope>NUCLEOTIDE SEQUENCE</scope>
    <source>
        <strain evidence="1">Hyas-2018</strain>
    </source>
</reference>
<dbReference type="Proteomes" id="UP000821845">
    <property type="component" value="Chromosome 3"/>
</dbReference>